<evidence type="ECO:0000313" key="6">
    <source>
        <dbReference type="Proteomes" id="UP000297394"/>
    </source>
</evidence>
<evidence type="ECO:0000313" key="5">
    <source>
        <dbReference type="EMBL" id="TGK90603.1"/>
    </source>
</evidence>
<keyword evidence="2 3" id="KW-0040">ANK repeat</keyword>
<evidence type="ECO:0000313" key="4">
    <source>
        <dbReference type="EMBL" id="TGK84836.1"/>
    </source>
</evidence>
<proteinExistence type="predicted"/>
<evidence type="ECO:0000256" key="3">
    <source>
        <dbReference type="PROSITE-ProRule" id="PRU00023"/>
    </source>
</evidence>
<comment type="caution">
    <text evidence="4">The sequence shown here is derived from an EMBL/GenBank/DDBJ whole genome shotgun (WGS) entry which is preliminary data.</text>
</comment>
<dbReference type="SMART" id="SM00248">
    <property type="entry name" value="ANK"/>
    <property type="match status" value="4"/>
</dbReference>
<dbReference type="RefSeq" id="WP_135749991.1">
    <property type="nucleotide sequence ID" value="NZ_RQFL01000024.1"/>
</dbReference>
<evidence type="ECO:0000256" key="2">
    <source>
        <dbReference type="ARBA" id="ARBA00023043"/>
    </source>
</evidence>
<keyword evidence="1" id="KW-0677">Repeat</keyword>
<dbReference type="PANTHER" id="PTHR24198:SF194">
    <property type="entry name" value="INVERSIN-A"/>
    <property type="match status" value="1"/>
</dbReference>
<dbReference type="Pfam" id="PF12796">
    <property type="entry name" value="Ank_2"/>
    <property type="match status" value="2"/>
</dbReference>
<dbReference type="SUPFAM" id="SSF48403">
    <property type="entry name" value="Ankyrin repeat"/>
    <property type="match status" value="1"/>
</dbReference>
<dbReference type="PROSITE" id="PS50297">
    <property type="entry name" value="ANK_REP_REGION"/>
    <property type="match status" value="2"/>
</dbReference>
<dbReference type="AlphaFoldDB" id="A0A4R9IKY7"/>
<dbReference type="InterPro" id="IPR002110">
    <property type="entry name" value="Ankyrin_rpt"/>
</dbReference>
<dbReference type="Proteomes" id="UP000297918">
    <property type="component" value="Unassembled WGS sequence"/>
</dbReference>
<reference evidence="4 6" key="2">
    <citation type="journal article" date="2019" name="PLoS Negl. Trop. Dis.">
        <title>Revisiting the worldwide diversity of Leptospira species in the environment.</title>
        <authorList>
            <person name="Vincent A.T."/>
            <person name="Schiettekatte O."/>
            <person name="Bourhy P."/>
            <person name="Veyrier F.J."/>
            <person name="Picardeau M."/>
        </authorList>
    </citation>
    <scope>NUCLEOTIDE SEQUENCE [LARGE SCALE GENOMIC DNA]</scope>
    <source>
        <strain evidence="4 6">201800280</strain>
        <strain evidence="5">201800281</strain>
    </source>
</reference>
<gene>
    <name evidence="4" type="ORF">EHQ23_09065</name>
    <name evidence="5" type="ORF">EHQ26_10665</name>
</gene>
<dbReference type="PROSITE" id="PS50088">
    <property type="entry name" value="ANK_REPEAT"/>
    <property type="match status" value="3"/>
</dbReference>
<feature type="repeat" description="ANK" evidence="3">
    <location>
        <begin position="103"/>
        <end position="135"/>
    </location>
</feature>
<dbReference type="InterPro" id="IPR036770">
    <property type="entry name" value="Ankyrin_rpt-contain_sf"/>
</dbReference>
<organism evidence="4 6">
    <name type="scientific">Leptospira bourretii</name>
    <dbReference type="NCBI Taxonomy" id="2484962"/>
    <lineage>
        <taxon>Bacteria</taxon>
        <taxon>Pseudomonadati</taxon>
        <taxon>Spirochaetota</taxon>
        <taxon>Spirochaetia</taxon>
        <taxon>Leptospirales</taxon>
        <taxon>Leptospiraceae</taxon>
        <taxon>Leptospira</taxon>
    </lineage>
</organism>
<dbReference type="Proteomes" id="UP000297394">
    <property type="component" value="Unassembled WGS sequence"/>
</dbReference>
<dbReference type="PANTHER" id="PTHR24198">
    <property type="entry name" value="ANKYRIN REPEAT AND PROTEIN KINASE DOMAIN-CONTAINING PROTEIN"/>
    <property type="match status" value="1"/>
</dbReference>
<protein>
    <submittedName>
        <fullName evidence="4">Ankyrin repeat domain-containing protein</fullName>
    </submittedName>
</protein>
<keyword evidence="7" id="KW-1185">Reference proteome</keyword>
<evidence type="ECO:0000256" key="1">
    <source>
        <dbReference type="ARBA" id="ARBA00022737"/>
    </source>
</evidence>
<dbReference type="Gene3D" id="1.25.40.20">
    <property type="entry name" value="Ankyrin repeat-containing domain"/>
    <property type="match status" value="2"/>
</dbReference>
<evidence type="ECO:0000313" key="7">
    <source>
        <dbReference type="Proteomes" id="UP000297918"/>
    </source>
</evidence>
<feature type="repeat" description="ANK" evidence="3">
    <location>
        <begin position="185"/>
        <end position="217"/>
    </location>
</feature>
<reference evidence="5" key="1">
    <citation type="submission" date="2018-10" db="EMBL/GenBank/DDBJ databases">
        <authorList>
            <person name="Vincent A.T."/>
            <person name="Schiettekatte O."/>
            <person name="Bourhy P."/>
            <person name="Veyrier F.J."/>
            <person name="Picardeau M."/>
        </authorList>
    </citation>
    <scope>NUCLEOTIDE SEQUENCE</scope>
    <source>
        <strain evidence="5">201800281</strain>
    </source>
</reference>
<feature type="repeat" description="ANK" evidence="3">
    <location>
        <begin position="144"/>
        <end position="184"/>
    </location>
</feature>
<name>A0A4R9IKY7_9LEPT</name>
<sequence length="240" mass="26458">MNKIVSLVSFLFVFSLAAESVINYKIKYVESPYTPENVQELLDLGVSPDEYETDIIGDTPLISSMYAPFKVRRDYSIFFEERAKIVKILLKYKANPNLMNKCKSNFPLLAASALGATSILQLLLENGANVNLALQKGCTERFPSGSTALHGAVRSASIDDYATFIPETIELLIKYKAKIDAIDINKNTPLHIAANVGKPNIVKILIENGANKKMKNKEGKTAFDIALSNGNLEIAKLLKD</sequence>
<dbReference type="EMBL" id="RQFL01000024">
    <property type="protein sequence ID" value="TGK90603.1"/>
    <property type="molecule type" value="Genomic_DNA"/>
</dbReference>
<accession>A0A4R9IKY7</accession>
<dbReference type="OrthoDB" id="1942479at2"/>
<dbReference type="EMBL" id="RQFM01000022">
    <property type="protein sequence ID" value="TGK84836.1"/>
    <property type="molecule type" value="Genomic_DNA"/>
</dbReference>